<gene>
    <name evidence="5" type="ORF">GMC94_08070</name>
</gene>
<dbReference type="GO" id="GO:0016020">
    <property type="term" value="C:membrane"/>
    <property type="evidence" value="ECO:0007669"/>
    <property type="project" value="UniProtKB-SubCell"/>
</dbReference>
<evidence type="ECO:0000256" key="1">
    <source>
        <dbReference type="ARBA" id="ARBA00004167"/>
    </source>
</evidence>
<organism evidence="5 6">
    <name type="scientific">Streptococcus parasanguinis</name>
    <dbReference type="NCBI Taxonomy" id="1318"/>
    <lineage>
        <taxon>Bacteria</taxon>
        <taxon>Bacillati</taxon>
        <taxon>Bacillota</taxon>
        <taxon>Bacilli</taxon>
        <taxon>Lactobacillales</taxon>
        <taxon>Streptococcaceae</taxon>
        <taxon>Streptococcus</taxon>
    </lineage>
</organism>
<reference evidence="5 6" key="1">
    <citation type="journal article" date="2019" name="Nat. Med.">
        <title>A library of human gut bacterial isolates paired with longitudinal multiomics data enables mechanistic microbiome research.</title>
        <authorList>
            <person name="Poyet M."/>
            <person name="Groussin M."/>
            <person name="Gibbons S.M."/>
            <person name="Avila-Pacheco J."/>
            <person name="Jiang X."/>
            <person name="Kearney S.M."/>
            <person name="Perrotta A.R."/>
            <person name="Berdy B."/>
            <person name="Zhao S."/>
            <person name="Lieberman T.D."/>
            <person name="Swanson P.K."/>
            <person name="Smith M."/>
            <person name="Roesemann S."/>
            <person name="Alexander J.E."/>
            <person name="Rich S.A."/>
            <person name="Livny J."/>
            <person name="Vlamakis H."/>
            <person name="Clish C."/>
            <person name="Bullock K."/>
            <person name="Deik A."/>
            <person name="Scott J."/>
            <person name="Pierce K.A."/>
            <person name="Xavier R.J."/>
            <person name="Alm E.J."/>
        </authorList>
    </citation>
    <scope>NUCLEOTIDE SEQUENCE [LARGE SCALE GENOMIC DNA]</scope>
    <source>
        <strain evidence="5 6">BIOML-A1</strain>
    </source>
</reference>
<evidence type="ECO:0000313" key="5">
    <source>
        <dbReference type="EMBL" id="MTS54809.1"/>
    </source>
</evidence>
<evidence type="ECO:0000313" key="6">
    <source>
        <dbReference type="Proteomes" id="UP000441330"/>
    </source>
</evidence>
<evidence type="ECO:0000256" key="4">
    <source>
        <dbReference type="ARBA" id="ARBA00023136"/>
    </source>
</evidence>
<dbReference type="InterPro" id="IPR007343">
    <property type="entry name" value="Uncharacterised_pept_Zn_put"/>
</dbReference>
<sequence>MKSDNLKESRNIEDRRGQSYSHSSGNSNLGGGILQILLSPGSFKSKIVLILLLVLLGGGGASLGGLFGNGTSHSYQSSQITRTNKTHVDDADAEFVSKVLGTTEDHWHKVFQAEGRTYHEPKLVFYTGRTQTGCGVGQASAGPFYCPTDKKIYLDMSFYKELTTKYKASGDFAMAYVIAHEVGHHVQNELGILGKYHRMQQGLSEKERNAISVRIELQADYLAGVWARSIQDRNLLDIGDIEEAMNAAHAVGDDTLQEQAYGYSVPDSFTHGTSEQRMRWFKRGYQYGDLQHGDTFSLSDSEL</sequence>
<dbReference type="EMBL" id="WMZJ01000005">
    <property type="protein sequence ID" value="MTS54809.1"/>
    <property type="molecule type" value="Genomic_DNA"/>
</dbReference>
<evidence type="ECO:0000256" key="3">
    <source>
        <dbReference type="ARBA" id="ARBA00022989"/>
    </source>
</evidence>
<keyword evidence="2" id="KW-0812">Transmembrane</keyword>
<dbReference type="PANTHER" id="PTHR30168">
    <property type="entry name" value="PUTATIVE MEMBRANE PROTEIN YPFJ"/>
    <property type="match status" value="1"/>
</dbReference>
<dbReference type="Pfam" id="PF04228">
    <property type="entry name" value="Zn_peptidase"/>
    <property type="match status" value="1"/>
</dbReference>
<dbReference type="RefSeq" id="WP_070590281.1">
    <property type="nucleotide sequence ID" value="NZ_JBCIUX010000007.1"/>
</dbReference>
<keyword evidence="4" id="KW-0472">Membrane</keyword>
<dbReference type="Proteomes" id="UP000441330">
    <property type="component" value="Unassembled WGS sequence"/>
</dbReference>
<dbReference type="AlphaFoldDB" id="A0A4V1Y7R5"/>
<name>A0A4V1Y7R5_STRPA</name>
<comment type="subcellular location">
    <subcellularLocation>
        <location evidence="1">Membrane</location>
        <topology evidence="1">Single-pass membrane protein</topology>
    </subcellularLocation>
</comment>
<proteinExistence type="predicted"/>
<keyword evidence="3" id="KW-1133">Transmembrane helix</keyword>
<comment type="caution">
    <text evidence="5">The sequence shown here is derived from an EMBL/GenBank/DDBJ whole genome shotgun (WGS) entry which is preliminary data.</text>
</comment>
<evidence type="ECO:0000256" key="2">
    <source>
        <dbReference type="ARBA" id="ARBA00022692"/>
    </source>
</evidence>
<dbReference type="PANTHER" id="PTHR30168:SF0">
    <property type="entry name" value="INNER MEMBRANE PROTEIN"/>
    <property type="match status" value="1"/>
</dbReference>
<protein>
    <submittedName>
        <fullName evidence="5">Neutral zinc metallopeptidase</fullName>
    </submittedName>
</protein>
<accession>A0A4V1Y7R5</accession>